<name>Q47IS7_DECAR</name>
<evidence type="ECO:0000313" key="2">
    <source>
        <dbReference type="EMBL" id="AAZ45254.1"/>
    </source>
</evidence>
<dbReference type="InterPro" id="IPR037401">
    <property type="entry name" value="SnoaL-like"/>
</dbReference>
<proteinExistence type="predicted"/>
<gene>
    <name evidence="2" type="ordered locus">Daro_0497</name>
</gene>
<dbReference type="Pfam" id="PF12680">
    <property type="entry name" value="SnoaL_2"/>
    <property type="match status" value="1"/>
</dbReference>
<reference evidence="2" key="1">
    <citation type="submission" date="2005-08" db="EMBL/GenBank/DDBJ databases">
        <title>Complete sequence of Dechloromonas aromatica RCB.</title>
        <authorList>
            <person name="Salinero K.K."/>
            <person name="Copeland A."/>
            <person name="Lucas S."/>
            <person name="Lapidus A."/>
            <person name="Barry K."/>
            <person name="Detter J.C."/>
            <person name="Glavina T."/>
            <person name="Hammon N."/>
            <person name="Israni S."/>
            <person name="Pitluck S."/>
            <person name="Di Bartolo G."/>
            <person name="Trong S."/>
            <person name="Schmutz J."/>
            <person name="Larimer F."/>
            <person name="Land M."/>
            <person name="Ivanova N."/>
            <person name="Richardson P."/>
        </authorList>
    </citation>
    <scope>NUCLEOTIDE SEQUENCE</scope>
    <source>
        <strain evidence="2">RCB</strain>
    </source>
</reference>
<dbReference type="Gene3D" id="3.10.450.50">
    <property type="match status" value="1"/>
</dbReference>
<protein>
    <recommendedName>
        <fullName evidence="1">SnoaL-like domain-containing protein</fullName>
    </recommendedName>
</protein>
<evidence type="ECO:0000259" key="1">
    <source>
        <dbReference type="Pfam" id="PF12680"/>
    </source>
</evidence>
<dbReference type="SUPFAM" id="SSF54427">
    <property type="entry name" value="NTF2-like"/>
    <property type="match status" value="1"/>
</dbReference>
<dbReference type="EMBL" id="CP000089">
    <property type="protein sequence ID" value="AAZ45254.1"/>
    <property type="molecule type" value="Genomic_DNA"/>
</dbReference>
<dbReference type="OrthoDB" id="1115105at2"/>
<dbReference type="InterPro" id="IPR032710">
    <property type="entry name" value="NTF2-like_dom_sf"/>
</dbReference>
<organism evidence="2">
    <name type="scientific">Dechloromonas aromatica (strain RCB)</name>
    <dbReference type="NCBI Taxonomy" id="159087"/>
    <lineage>
        <taxon>Bacteria</taxon>
        <taxon>Pseudomonadati</taxon>
        <taxon>Pseudomonadota</taxon>
        <taxon>Betaproteobacteria</taxon>
        <taxon>Rhodocyclales</taxon>
        <taxon>Azonexaceae</taxon>
        <taxon>Dechloromonas</taxon>
    </lineage>
</organism>
<feature type="domain" description="SnoaL-like" evidence="1">
    <location>
        <begin position="9"/>
        <end position="109"/>
    </location>
</feature>
<dbReference type="HOGENOM" id="CLU_122429_1_0_4"/>
<dbReference type="AlphaFoldDB" id="Q47IS7"/>
<dbReference type="eggNOG" id="COG3631">
    <property type="taxonomic scope" value="Bacteria"/>
</dbReference>
<dbReference type="KEGG" id="dar:Daro_0497"/>
<dbReference type="STRING" id="159087.Daro_0497"/>
<sequence>MTLDQLICFYNDFAPDSVARFPEFYSADAYFKDPFNEVRGITAIQRIFTHMFGQVAEPRFVVTEKVVDQHGAMLVWEFYFRVRLWGKGKAQVMRGVSHLRFDAEGKVNYHRDYWDTGEELYMKLPGLGTLMRGLRRVLAA</sequence>
<accession>Q47IS7</accession>